<evidence type="ECO:0008006" key="4">
    <source>
        <dbReference type="Google" id="ProtNLM"/>
    </source>
</evidence>
<keyword evidence="1" id="KW-0472">Membrane</keyword>
<dbReference type="Proteomes" id="UP000195880">
    <property type="component" value="Chromosome"/>
</dbReference>
<proteinExistence type="predicted"/>
<keyword evidence="3" id="KW-1185">Reference proteome</keyword>
<keyword evidence="1" id="KW-0812">Transmembrane</keyword>
<evidence type="ECO:0000313" key="3">
    <source>
        <dbReference type="Proteomes" id="UP000195880"/>
    </source>
</evidence>
<dbReference type="KEGG" id="salf:SMD44_00942"/>
<reference evidence="2 3" key="1">
    <citation type="submission" date="2017-05" db="EMBL/GenBank/DDBJ databases">
        <title>Streptomyces alboflavus Genome sequencing and assembly.</title>
        <authorList>
            <person name="Wang Y."/>
            <person name="Du B."/>
            <person name="Ding Y."/>
            <person name="Liu H."/>
            <person name="Hou Q."/>
            <person name="Liu K."/>
            <person name="Wang C."/>
            <person name="Yao L."/>
        </authorList>
    </citation>
    <scope>NUCLEOTIDE SEQUENCE [LARGE SCALE GENOMIC DNA]</scope>
    <source>
        <strain evidence="2 3">MDJK44</strain>
    </source>
</reference>
<accession>A0A1Z1W559</accession>
<sequence length="676" mass="72502">MTTEMNRGLPADWDLDKIVPGEVVVPDSLEGYDDEDDIAPGVVEVYEPGTPALHKVGSAAMVAAAVTGRAVGLTARTSGTLGRWFGHGAKAVAYLGWRYVRSHDYQENIGGITSSADWRRNDDLRHRRWKLLGWAAGITGALNLSGWIALTTAGGMDPTGVSMAIPPTGTGLIAGTAVTAYGRYRLNRPDIAPEAYIAEQDDPDSDEPFPLAMCQSHGQVEECVSRALAAEGIGTRAVRALGFRGKFWEIDVVLKGATVGKVNAAADQLDAHFDIKQGGTLIDPDPSASAHLALRLVTGNPFEDMARPVVHAPDSLDITDAHNFGRCMDATSLDLVLEGLRILVIGVSGAAKTTGVLRDLAEVVTACHNAIALDMDPVKDGLREFEGVMAVPPIRGNKACEQWLEHLVKMAKGRNIVRNRLNMGDTWVATRKHPAIFPFIDEFIYLSLRAKELFIELLRLAKQSGIYPVAAGQDATSDAMGDAIADSFTLRIMLASRWDDIRIVLGQGAAAKGFRPDRLVPAQNKQIKNDAGQSYIKGPGLERPLLYGWNEHSRDGIKQAVADRQAAGRPWFDRDTLAAAGLLHLADGGSAALSGDQQIVADAIEVMADAGVERIRPEPLTEALARFDPDAYGGLTVAALRKTFRDVGVGAPVPIGDIDGLRNPRGYKLEALTALT</sequence>
<gene>
    <name evidence="2" type="ORF">SMD44_00942</name>
</gene>
<evidence type="ECO:0000256" key="1">
    <source>
        <dbReference type="SAM" id="Phobius"/>
    </source>
</evidence>
<protein>
    <recommendedName>
        <fullName evidence="4">FtsK domain-containing protein</fullName>
    </recommendedName>
</protein>
<dbReference type="RefSeq" id="WP_087882947.1">
    <property type="nucleotide sequence ID" value="NZ_CP021748.1"/>
</dbReference>
<dbReference type="EMBL" id="CP021748">
    <property type="protein sequence ID" value="ARX81544.1"/>
    <property type="molecule type" value="Genomic_DNA"/>
</dbReference>
<dbReference type="InterPro" id="IPR027417">
    <property type="entry name" value="P-loop_NTPase"/>
</dbReference>
<feature type="transmembrane region" description="Helical" evidence="1">
    <location>
        <begin position="129"/>
        <end position="150"/>
    </location>
</feature>
<dbReference type="Gene3D" id="3.40.50.300">
    <property type="entry name" value="P-loop containing nucleotide triphosphate hydrolases"/>
    <property type="match status" value="1"/>
</dbReference>
<dbReference type="AlphaFoldDB" id="A0A1Z1W559"/>
<keyword evidence="1" id="KW-1133">Transmembrane helix</keyword>
<name>A0A1Z1W559_9ACTN</name>
<dbReference type="OrthoDB" id="3676830at2"/>
<evidence type="ECO:0000313" key="2">
    <source>
        <dbReference type="EMBL" id="ARX81544.1"/>
    </source>
</evidence>
<organism evidence="2 3">
    <name type="scientific">Streptomyces alboflavus</name>
    <dbReference type="NCBI Taxonomy" id="67267"/>
    <lineage>
        <taxon>Bacteria</taxon>
        <taxon>Bacillati</taxon>
        <taxon>Actinomycetota</taxon>
        <taxon>Actinomycetes</taxon>
        <taxon>Kitasatosporales</taxon>
        <taxon>Streptomycetaceae</taxon>
        <taxon>Streptomyces</taxon>
    </lineage>
</organism>